<protein>
    <recommendedName>
        <fullName evidence="4">Right handed beta helix domain-containing protein</fullName>
    </recommendedName>
</protein>
<evidence type="ECO:0000256" key="1">
    <source>
        <dbReference type="SAM" id="MobiDB-lite"/>
    </source>
</evidence>
<sequence length="591" mass="62999">MPIKKKSSKTSRSSAKEVLPDPATLTNGVSATYIGGWSSYETIESVSAVSTRVTAAHTDADGVIAPLPRTNIFLLPTSNADAVAASSREEAEQPVTVVVVDQMNIEGVSRQQCARAHGATKTWAAPAAAADEAGENAPSAKPSQELFNPYADTLSDARYSQTVAVGATYAVRDVIVSGSCSIEGIPPKIVVPPQLPSKPNLDAVTLDEQSANATGGAKPKKASASTKKNKKGKLKLTPEQVEELDRKKAAIEAEYLQQTEQAVKHAQEQADYLMTFAHPDRWARVVFRYVTFAGPVVVRRAHVTFQDCCFTSAVEDRPQLIVSQYCRVNCTKCTFEAPQRCGVYALPSSQVTVQKCLFTGAAQEVLWAVNTPGLGLQAGGAAADVNAGDVGADIGLDDDPQDTDGANGMQNRKNAGGLYAPMALAGELKEAVQVAFQQRSGAVGIQMDCAKLYAQSCGFIALGMGVYVRGSYSSYMFQRAIAPKAPQQLSAEACDTVLDANAFHHFANTAVLLDKTARLVGLRRNFVEACAYYGLDCQSGSKSVLVRGNHFTSDAVARIREGASVALLHNDFKTIPIDENVHDNPCLQPVY</sequence>
<dbReference type="Proteomes" id="UP000038009">
    <property type="component" value="Unassembled WGS sequence"/>
</dbReference>
<evidence type="ECO:0000313" key="3">
    <source>
        <dbReference type="Proteomes" id="UP000038009"/>
    </source>
</evidence>
<dbReference type="OrthoDB" id="264395at2759"/>
<dbReference type="OMA" id="CSIEGVA"/>
<organism evidence="2 3">
    <name type="scientific">Leptomonas seymouri</name>
    <dbReference type="NCBI Taxonomy" id="5684"/>
    <lineage>
        <taxon>Eukaryota</taxon>
        <taxon>Discoba</taxon>
        <taxon>Euglenozoa</taxon>
        <taxon>Kinetoplastea</taxon>
        <taxon>Metakinetoplastina</taxon>
        <taxon>Trypanosomatida</taxon>
        <taxon>Trypanosomatidae</taxon>
        <taxon>Leishmaniinae</taxon>
        <taxon>Leptomonas</taxon>
    </lineage>
</organism>
<accession>A0A0N1I5J9</accession>
<dbReference type="VEuPathDB" id="TriTrypDB:Lsey_0158_0150"/>
<proteinExistence type="predicted"/>
<feature type="compositionally biased region" description="Low complexity" evidence="1">
    <location>
        <begin position="213"/>
        <end position="226"/>
    </location>
</feature>
<name>A0A0N1I5J9_LEPSE</name>
<dbReference type="EMBL" id="LJSK01000158">
    <property type="protein sequence ID" value="KPI85930.1"/>
    <property type="molecule type" value="Genomic_DNA"/>
</dbReference>
<keyword evidence="3" id="KW-1185">Reference proteome</keyword>
<evidence type="ECO:0000313" key="2">
    <source>
        <dbReference type="EMBL" id="KPI85930.1"/>
    </source>
</evidence>
<reference evidence="2 3" key="1">
    <citation type="journal article" date="2015" name="PLoS Pathog.">
        <title>Leptomonas seymouri: Adaptations to the Dixenous Life Cycle Analyzed by Genome Sequencing, Transcriptome Profiling and Co-infection with Leishmania donovani.</title>
        <authorList>
            <person name="Kraeva N."/>
            <person name="Butenko A."/>
            <person name="Hlavacova J."/>
            <person name="Kostygov A."/>
            <person name="Myskova J."/>
            <person name="Grybchuk D."/>
            <person name="Lestinova T."/>
            <person name="Votypka J."/>
            <person name="Volf P."/>
            <person name="Opperdoes F."/>
            <person name="Flegontov P."/>
            <person name="Lukes J."/>
            <person name="Yurchenko V."/>
        </authorList>
    </citation>
    <scope>NUCLEOTIDE SEQUENCE [LARGE SCALE GENOMIC DNA]</scope>
    <source>
        <strain evidence="2 3">ATCC 30220</strain>
    </source>
</reference>
<feature type="region of interest" description="Disordered" evidence="1">
    <location>
        <begin position="1"/>
        <end position="22"/>
    </location>
</feature>
<dbReference type="AlphaFoldDB" id="A0A0N1I5J9"/>
<evidence type="ECO:0008006" key="4">
    <source>
        <dbReference type="Google" id="ProtNLM"/>
    </source>
</evidence>
<comment type="caution">
    <text evidence="2">The sequence shown here is derived from an EMBL/GenBank/DDBJ whole genome shotgun (WGS) entry which is preliminary data.</text>
</comment>
<gene>
    <name evidence="2" type="ORF">ABL78_5014</name>
</gene>
<feature type="region of interest" description="Disordered" evidence="1">
    <location>
        <begin position="209"/>
        <end position="235"/>
    </location>
</feature>